<evidence type="ECO:0000313" key="2">
    <source>
        <dbReference type="Proteomes" id="UP000199550"/>
    </source>
</evidence>
<gene>
    <name evidence="1" type="ORF">SAMN04488004_11638</name>
</gene>
<dbReference type="EMBL" id="FOTF01000016">
    <property type="protein sequence ID" value="SFL37829.1"/>
    <property type="molecule type" value="Genomic_DNA"/>
</dbReference>
<sequence length="48" mass="5241">MKRTTLYAVAALMVLGGCISPEPEAGRADTNMMRFSTMSYSPALERSK</sequence>
<name>A0A1I4H6B1_9RHOB</name>
<dbReference type="RefSeq" id="WP_175499353.1">
    <property type="nucleotide sequence ID" value="NZ_FOTF01000016.1"/>
</dbReference>
<dbReference type="PROSITE" id="PS51257">
    <property type="entry name" value="PROKAR_LIPOPROTEIN"/>
    <property type="match status" value="1"/>
</dbReference>
<accession>A0A1I4H6B1</accession>
<proteinExistence type="predicted"/>
<reference evidence="1 2" key="1">
    <citation type="submission" date="2016-10" db="EMBL/GenBank/DDBJ databases">
        <authorList>
            <person name="de Groot N.N."/>
        </authorList>
    </citation>
    <scope>NUCLEOTIDE SEQUENCE [LARGE SCALE GENOMIC DNA]</scope>
    <source>
        <strain evidence="1 2">DSM 16199</strain>
    </source>
</reference>
<dbReference type="Proteomes" id="UP000199550">
    <property type="component" value="Unassembled WGS sequence"/>
</dbReference>
<dbReference type="STRING" id="195913.SAMN04488004_11638"/>
<evidence type="ECO:0000313" key="1">
    <source>
        <dbReference type="EMBL" id="SFL37829.1"/>
    </source>
</evidence>
<organism evidence="1 2">
    <name type="scientific">Loktanella salsilacus</name>
    <dbReference type="NCBI Taxonomy" id="195913"/>
    <lineage>
        <taxon>Bacteria</taxon>
        <taxon>Pseudomonadati</taxon>
        <taxon>Pseudomonadota</taxon>
        <taxon>Alphaproteobacteria</taxon>
        <taxon>Rhodobacterales</taxon>
        <taxon>Roseobacteraceae</taxon>
        <taxon>Loktanella</taxon>
    </lineage>
</organism>
<protein>
    <recommendedName>
        <fullName evidence="3">Lipoprotein</fullName>
    </recommendedName>
</protein>
<dbReference type="AlphaFoldDB" id="A0A1I4H6B1"/>
<evidence type="ECO:0008006" key="3">
    <source>
        <dbReference type="Google" id="ProtNLM"/>
    </source>
</evidence>
<keyword evidence="2" id="KW-1185">Reference proteome</keyword>